<sequence length="61" mass="6790">NAQPKTLWTRPDILGRLGDLKDPPGSQMFGGDHEDDEHRAQPQPACRTWLTHKTLARGSSP</sequence>
<protein>
    <submittedName>
        <fullName evidence="2">Uncharacterized protein</fullName>
    </submittedName>
</protein>
<name>A0A382IAA5_9ZZZZ</name>
<organism evidence="2">
    <name type="scientific">marine metagenome</name>
    <dbReference type="NCBI Taxonomy" id="408172"/>
    <lineage>
        <taxon>unclassified sequences</taxon>
        <taxon>metagenomes</taxon>
        <taxon>ecological metagenomes</taxon>
    </lineage>
</organism>
<evidence type="ECO:0000256" key="1">
    <source>
        <dbReference type="SAM" id="MobiDB-lite"/>
    </source>
</evidence>
<reference evidence="2" key="1">
    <citation type="submission" date="2018-05" db="EMBL/GenBank/DDBJ databases">
        <authorList>
            <person name="Lanie J.A."/>
            <person name="Ng W.-L."/>
            <person name="Kazmierczak K.M."/>
            <person name="Andrzejewski T.M."/>
            <person name="Davidsen T.M."/>
            <person name="Wayne K.J."/>
            <person name="Tettelin H."/>
            <person name="Glass J.I."/>
            <person name="Rusch D."/>
            <person name="Podicherti R."/>
            <person name="Tsui H.-C.T."/>
            <person name="Winkler M.E."/>
        </authorList>
    </citation>
    <scope>NUCLEOTIDE SEQUENCE</scope>
</reference>
<gene>
    <name evidence="2" type="ORF">METZ01_LOCUS249056</name>
</gene>
<accession>A0A382IAA5</accession>
<dbReference type="AlphaFoldDB" id="A0A382IAA5"/>
<feature type="region of interest" description="Disordered" evidence="1">
    <location>
        <begin position="1"/>
        <end position="61"/>
    </location>
</feature>
<proteinExistence type="predicted"/>
<dbReference type="EMBL" id="UINC01065983">
    <property type="protein sequence ID" value="SVB96202.1"/>
    <property type="molecule type" value="Genomic_DNA"/>
</dbReference>
<feature type="non-terminal residue" evidence="2">
    <location>
        <position position="1"/>
    </location>
</feature>
<evidence type="ECO:0000313" key="2">
    <source>
        <dbReference type="EMBL" id="SVB96202.1"/>
    </source>
</evidence>